<dbReference type="InterPro" id="IPR001509">
    <property type="entry name" value="Epimerase_deHydtase"/>
</dbReference>
<dbReference type="Proteomes" id="UP000297608">
    <property type="component" value="Unassembled WGS sequence"/>
</dbReference>
<dbReference type="Gene3D" id="3.40.50.720">
    <property type="entry name" value="NAD(P)-binding Rossmann-like Domain"/>
    <property type="match status" value="1"/>
</dbReference>
<evidence type="ECO:0000313" key="3">
    <source>
        <dbReference type="Proteomes" id="UP000297608"/>
    </source>
</evidence>
<evidence type="ECO:0000313" key="2">
    <source>
        <dbReference type="EMBL" id="TFB90788.1"/>
    </source>
</evidence>
<feature type="domain" description="NAD-dependent epimerase/dehydratase" evidence="1">
    <location>
        <begin position="5"/>
        <end position="206"/>
    </location>
</feature>
<name>A0ABY2IK00_9MICO</name>
<dbReference type="RefSeq" id="WP_134532760.1">
    <property type="nucleotide sequence ID" value="NZ_SOFG01000004.1"/>
</dbReference>
<dbReference type="Pfam" id="PF01370">
    <property type="entry name" value="Epimerase"/>
    <property type="match status" value="1"/>
</dbReference>
<dbReference type="EMBL" id="SOFG01000004">
    <property type="protein sequence ID" value="TFB90788.1"/>
    <property type="molecule type" value="Genomic_DNA"/>
</dbReference>
<protein>
    <submittedName>
        <fullName evidence="2">NAD-dependent epimerase/dehydratase family protein</fullName>
    </submittedName>
</protein>
<organism evidence="2 3">
    <name type="scientific">Cryobacterium algoricola</name>
    <dbReference type="NCBI Taxonomy" id="1259183"/>
    <lineage>
        <taxon>Bacteria</taxon>
        <taxon>Bacillati</taxon>
        <taxon>Actinomycetota</taxon>
        <taxon>Actinomycetes</taxon>
        <taxon>Micrococcales</taxon>
        <taxon>Microbacteriaceae</taxon>
        <taxon>Cryobacterium</taxon>
    </lineage>
</organism>
<keyword evidence="3" id="KW-1185">Reference proteome</keyword>
<comment type="caution">
    <text evidence="2">The sequence shown here is derived from an EMBL/GenBank/DDBJ whole genome shotgun (WGS) entry which is preliminary data.</text>
</comment>
<evidence type="ECO:0000259" key="1">
    <source>
        <dbReference type="Pfam" id="PF01370"/>
    </source>
</evidence>
<proteinExistence type="predicted"/>
<dbReference type="InterPro" id="IPR036291">
    <property type="entry name" value="NAD(P)-bd_dom_sf"/>
</dbReference>
<reference evidence="2 3" key="1">
    <citation type="submission" date="2019-03" db="EMBL/GenBank/DDBJ databases">
        <title>Genomics of glacier-inhabiting Cryobacterium strains.</title>
        <authorList>
            <person name="Liu Q."/>
            <person name="Xin Y.-H."/>
        </authorList>
    </citation>
    <scope>NUCLEOTIDE SEQUENCE [LARGE SCALE GENOMIC DNA]</scope>
    <source>
        <strain evidence="2 3">MDB2-B</strain>
    </source>
</reference>
<dbReference type="SUPFAM" id="SSF51735">
    <property type="entry name" value="NAD(P)-binding Rossmann-fold domains"/>
    <property type="match status" value="1"/>
</dbReference>
<gene>
    <name evidence="2" type="ORF">E3O44_04250</name>
</gene>
<sequence length="304" mass="32184">MTHHLVVGAGLIGRPVAERLAARGDTVTIATRSGSPAAGATPLVLDASDPDAFSAAAAGASTIFLCTNPPYTDWAAQWPPIVGAAITAAAATGASLVVMGNLYPYGTPRGAMTEHTPETTTERKGLIRREGWRRVRAAHEAGQIRAVEVRASDYFGPGVTGRAHLGEDFFGSILTSKTARVVGDPGLPHSWSYLPDIASTLISAADYTGDWGRIWHVPSASASRVEIAAELNERYDCEGSVAGYPQWVLRGIGLVNPLMREVYASSYQFTSPFIIESAETERELGVVATPWLTALTAAADSYRA</sequence>
<accession>A0ABY2IK00</accession>